<evidence type="ECO:0000313" key="3">
    <source>
        <dbReference type="Proteomes" id="UP001054902"/>
    </source>
</evidence>
<dbReference type="Proteomes" id="UP001054902">
    <property type="component" value="Unassembled WGS sequence"/>
</dbReference>
<organism evidence="2 3">
    <name type="scientific">Chaetoceros tenuissimus</name>
    <dbReference type="NCBI Taxonomy" id="426638"/>
    <lineage>
        <taxon>Eukaryota</taxon>
        <taxon>Sar</taxon>
        <taxon>Stramenopiles</taxon>
        <taxon>Ochrophyta</taxon>
        <taxon>Bacillariophyta</taxon>
        <taxon>Coscinodiscophyceae</taxon>
        <taxon>Chaetocerotophycidae</taxon>
        <taxon>Chaetocerotales</taxon>
        <taxon>Chaetocerotaceae</taxon>
        <taxon>Chaetoceros</taxon>
    </lineage>
</organism>
<proteinExistence type="predicted"/>
<feature type="signal peptide" evidence="1">
    <location>
        <begin position="1"/>
        <end position="21"/>
    </location>
</feature>
<gene>
    <name evidence="2" type="ORF">CTEN210_14988</name>
</gene>
<keyword evidence="1" id="KW-0732">Signal</keyword>
<accession>A0AAD3D5W8</accession>
<feature type="chain" id="PRO_5042255347" evidence="1">
    <location>
        <begin position="22"/>
        <end position="124"/>
    </location>
</feature>
<dbReference type="EMBL" id="BLLK01000062">
    <property type="protein sequence ID" value="GFH58512.1"/>
    <property type="molecule type" value="Genomic_DNA"/>
</dbReference>
<evidence type="ECO:0000256" key="1">
    <source>
        <dbReference type="SAM" id="SignalP"/>
    </source>
</evidence>
<protein>
    <submittedName>
        <fullName evidence="2">Uncharacterized protein</fullName>
    </submittedName>
</protein>
<reference evidence="2 3" key="1">
    <citation type="journal article" date="2021" name="Sci. Rep.">
        <title>The genome of the diatom Chaetoceros tenuissimus carries an ancient integrated fragment of an extant virus.</title>
        <authorList>
            <person name="Hongo Y."/>
            <person name="Kimura K."/>
            <person name="Takaki Y."/>
            <person name="Yoshida Y."/>
            <person name="Baba S."/>
            <person name="Kobayashi G."/>
            <person name="Nagasaki K."/>
            <person name="Hano T."/>
            <person name="Tomaru Y."/>
        </authorList>
    </citation>
    <scope>NUCLEOTIDE SEQUENCE [LARGE SCALE GENOMIC DNA]</scope>
    <source>
        <strain evidence="2 3">NIES-3715</strain>
    </source>
</reference>
<evidence type="ECO:0000313" key="2">
    <source>
        <dbReference type="EMBL" id="GFH58512.1"/>
    </source>
</evidence>
<name>A0AAD3D5W8_9STRA</name>
<keyword evidence="3" id="KW-1185">Reference proteome</keyword>
<sequence>MYSSLKLFSLSVLCFVGAVNAWMPTVGRIARPTTLLQSSQSANDGVEVDNPCWQDIWNYDCAMSNIYSATFIAGDWIKSMPCASGLVDCETPEELKIPPPAGHGVEDIDVMDFLNLKRADPLKP</sequence>
<comment type="caution">
    <text evidence="2">The sequence shown here is derived from an EMBL/GenBank/DDBJ whole genome shotgun (WGS) entry which is preliminary data.</text>
</comment>
<dbReference type="AlphaFoldDB" id="A0AAD3D5W8"/>